<proteinExistence type="predicted"/>
<feature type="region of interest" description="Disordered" evidence="1">
    <location>
        <begin position="96"/>
        <end position="121"/>
    </location>
</feature>
<feature type="compositionally biased region" description="Polar residues" evidence="1">
    <location>
        <begin position="111"/>
        <end position="121"/>
    </location>
</feature>
<reference evidence="2" key="1">
    <citation type="submission" date="2020-03" db="EMBL/GenBank/DDBJ databases">
        <authorList>
            <person name="Weist P."/>
        </authorList>
    </citation>
    <scope>NUCLEOTIDE SEQUENCE</scope>
</reference>
<name>A0A9N7U0A2_PLEPL</name>
<keyword evidence="3" id="KW-1185">Reference proteome</keyword>
<organism evidence="2 3">
    <name type="scientific">Pleuronectes platessa</name>
    <name type="common">European plaice</name>
    <dbReference type="NCBI Taxonomy" id="8262"/>
    <lineage>
        <taxon>Eukaryota</taxon>
        <taxon>Metazoa</taxon>
        <taxon>Chordata</taxon>
        <taxon>Craniata</taxon>
        <taxon>Vertebrata</taxon>
        <taxon>Euteleostomi</taxon>
        <taxon>Actinopterygii</taxon>
        <taxon>Neopterygii</taxon>
        <taxon>Teleostei</taxon>
        <taxon>Neoteleostei</taxon>
        <taxon>Acanthomorphata</taxon>
        <taxon>Carangaria</taxon>
        <taxon>Pleuronectiformes</taxon>
        <taxon>Pleuronectoidei</taxon>
        <taxon>Pleuronectidae</taxon>
        <taxon>Pleuronectes</taxon>
    </lineage>
</organism>
<dbReference type="EMBL" id="CADEAL010000576">
    <property type="protein sequence ID" value="CAB1422331.1"/>
    <property type="molecule type" value="Genomic_DNA"/>
</dbReference>
<evidence type="ECO:0000313" key="2">
    <source>
        <dbReference type="EMBL" id="CAB1422331.1"/>
    </source>
</evidence>
<dbReference type="Proteomes" id="UP001153269">
    <property type="component" value="Unassembled WGS sequence"/>
</dbReference>
<evidence type="ECO:0000313" key="3">
    <source>
        <dbReference type="Proteomes" id="UP001153269"/>
    </source>
</evidence>
<sequence>MLFSRVFEVNMLTEQQTCQQADNKAPPLSWMFPTCSSERVGADNLLLLHGTKRNSGTSPDPISWRFYQIFASCDWSSEELNSASTHRWTLITPPPLRLQRRAPTGPGRLQHTYTSTYSKEI</sequence>
<comment type="caution">
    <text evidence="2">The sequence shown here is derived from an EMBL/GenBank/DDBJ whole genome shotgun (WGS) entry which is preliminary data.</text>
</comment>
<evidence type="ECO:0000256" key="1">
    <source>
        <dbReference type="SAM" id="MobiDB-lite"/>
    </source>
</evidence>
<dbReference type="AlphaFoldDB" id="A0A9N7U0A2"/>
<protein>
    <submittedName>
        <fullName evidence="2">Uncharacterized protein</fullName>
    </submittedName>
</protein>
<accession>A0A9N7U0A2</accession>
<gene>
    <name evidence="2" type="ORF">PLEPLA_LOCUS10246</name>
</gene>